<evidence type="ECO:0000313" key="3">
    <source>
        <dbReference type="EMBL" id="PLW27422.1"/>
    </source>
</evidence>
<sequence length="102" mass="10709">MLHGLLGMFNEVINPGGFWATCMSKKPLQTTLEIPGAPLLPCHDTLAGSESGVLKGQKPYPSPTTANHETQDPISPLGPAVPPHTPEVTSYTTRKSASTATS</sequence>
<accession>A0A2N5SC75</accession>
<dbReference type="AlphaFoldDB" id="A0A2N5SC75"/>
<reference evidence="2 4" key="1">
    <citation type="submission" date="2017-11" db="EMBL/GenBank/DDBJ databases">
        <title>De novo assembly and phasing of dikaryotic genomes from two isolates of Puccinia coronata f. sp. avenae, the causal agent of oat crown rust.</title>
        <authorList>
            <person name="Miller M.E."/>
            <person name="Zhang Y."/>
            <person name="Omidvar V."/>
            <person name="Sperschneider J."/>
            <person name="Schwessinger B."/>
            <person name="Raley C."/>
            <person name="Palmer J.M."/>
            <person name="Garnica D."/>
            <person name="Upadhyaya N."/>
            <person name="Rathjen J."/>
            <person name="Taylor J.M."/>
            <person name="Park R.F."/>
            <person name="Dodds P.N."/>
            <person name="Hirsch C.D."/>
            <person name="Kianian S.F."/>
            <person name="Figueroa M."/>
        </authorList>
    </citation>
    <scope>NUCLEOTIDE SEQUENCE [LARGE SCALE GENOMIC DNA]</scope>
    <source>
        <strain evidence="2">12SD80</strain>
    </source>
</reference>
<evidence type="ECO:0000313" key="2">
    <source>
        <dbReference type="EMBL" id="PLW10795.1"/>
    </source>
</evidence>
<gene>
    <name evidence="3" type="ORF">PCASD_24204</name>
    <name evidence="2" type="ORF">PCASD_24923</name>
</gene>
<evidence type="ECO:0000313" key="4">
    <source>
        <dbReference type="Proteomes" id="UP000235392"/>
    </source>
</evidence>
<organism evidence="2 4">
    <name type="scientific">Puccinia coronata f. sp. avenae</name>
    <dbReference type="NCBI Taxonomy" id="200324"/>
    <lineage>
        <taxon>Eukaryota</taxon>
        <taxon>Fungi</taxon>
        <taxon>Dikarya</taxon>
        <taxon>Basidiomycota</taxon>
        <taxon>Pucciniomycotina</taxon>
        <taxon>Pucciniomycetes</taxon>
        <taxon>Pucciniales</taxon>
        <taxon>Pucciniaceae</taxon>
        <taxon>Puccinia</taxon>
    </lineage>
</organism>
<comment type="caution">
    <text evidence="2">The sequence shown here is derived from an EMBL/GenBank/DDBJ whole genome shotgun (WGS) entry which is preliminary data.</text>
</comment>
<dbReference type="EMBL" id="PGCI01000408">
    <property type="protein sequence ID" value="PLW27422.1"/>
    <property type="molecule type" value="Genomic_DNA"/>
</dbReference>
<evidence type="ECO:0000256" key="1">
    <source>
        <dbReference type="SAM" id="MobiDB-lite"/>
    </source>
</evidence>
<feature type="region of interest" description="Disordered" evidence="1">
    <location>
        <begin position="45"/>
        <end position="102"/>
    </location>
</feature>
<name>A0A2N5SC75_9BASI</name>
<dbReference type="Proteomes" id="UP000235392">
    <property type="component" value="Unassembled WGS sequence"/>
</dbReference>
<protein>
    <submittedName>
        <fullName evidence="2">Uncharacterized protein</fullName>
    </submittedName>
</protein>
<feature type="compositionally biased region" description="Polar residues" evidence="1">
    <location>
        <begin position="87"/>
        <end position="102"/>
    </location>
</feature>
<proteinExistence type="predicted"/>
<dbReference type="EMBL" id="PGCI01000949">
    <property type="protein sequence ID" value="PLW10795.1"/>
    <property type="molecule type" value="Genomic_DNA"/>
</dbReference>